<accession>A0A2I0R6A9</accession>
<feature type="chain" id="PRO_5014191811" description="Peptidase S1 domain-containing protein" evidence="2">
    <location>
        <begin position="23"/>
        <end position="770"/>
    </location>
</feature>
<organism evidence="4 5">
    <name type="scientific">Brumimicrobium salinarum</name>
    <dbReference type="NCBI Taxonomy" id="2058658"/>
    <lineage>
        <taxon>Bacteria</taxon>
        <taxon>Pseudomonadati</taxon>
        <taxon>Bacteroidota</taxon>
        <taxon>Flavobacteriia</taxon>
        <taxon>Flavobacteriales</taxon>
        <taxon>Crocinitomicaceae</taxon>
        <taxon>Brumimicrobium</taxon>
    </lineage>
</organism>
<evidence type="ECO:0000313" key="4">
    <source>
        <dbReference type="EMBL" id="PKR82122.1"/>
    </source>
</evidence>
<proteinExistence type="predicted"/>
<dbReference type="InterPro" id="IPR026444">
    <property type="entry name" value="Secre_tail"/>
</dbReference>
<evidence type="ECO:0000259" key="3">
    <source>
        <dbReference type="PROSITE" id="PS50240"/>
    </source>
</evidence>
<name>A0A2I0R6A9_9FLAO</name>
<dbReference type="SUPFAM" id="SSF50494">
    <property type="entry name" value="Trypsin-like serine proteases"/>
    <property type="match status" value="1"/>
</dbReference>
<evidence type="ECO:0000256" key="2">
    <source>
        <dbReference type="SAM" id="SignalP"/>
    </source>
</evidence>
<evidence type="ECO:0000256" key="1">
    <source>
        <dbReference type="ARBA" id="ARBA00022729"/>
    </source>
</evidence>
<dbReference type="GO" id="GO:0006508">
    <property type="term" value="P:proteolysis"/>
    <property type="evidence" value="ECO:0007669"/>
    <property type="project" value="InterPro"/>
</dbReference>
<keyword evidence="5" id="KW-1185">Reference proteome</keyword>
<dbReference type="Gene3D" id="2.60.40.10">
    <property type="entry name" value="Immunoglobulins"/>
    <property type="match status" value="1"/>
</dbReference>
<comment type="caution">
    <text evidence="4">The sequence shown here is derived from an EMBL/GenBank/DDBJ whole genome shotgun (WGS) entry which is preliminary data.</text>
</comment>
<sequence length="770" mass="84302">MKKIFIFLGFVFSILLSFSQQGDGGQPQGYAKLLKSNIQIPEQSFKTPDVATLRAEDRINDELKTGPWRFGYKNNTSLTLHNSGIWKTLANGDRVWLLKVSSNEAITMNLIFSNTEIPNGNKLYVFNPDQSFILGSFTQKHLYKGELGTELIPGDEIIVEYYVPAYNANNLGNIEISAVTHGYRSAQELYAKSFGSSGSCNMNVNCPDGSPYISQRNSAIMVIVGGTSFCSGALINNTNFDGTPYVLTANHCYSSNYASTIFRFNWQADDCNNPSSSPSFQSITGAESRAKRLKSDFWLMEITAGLQNGTIPQSYSPFFAGWDRSNTIPSAALSIHHPAGDIKKISFEDDAPAPSNFTIGGTTSDPNGTWRIEWDRNTTTEGGSSGSPLFNDAGQIIGQLWGGNAGCSGPNSSGGNDFYGRVFNSWNPTGSNNDGQLEHWLDPGNTGSSEIEGYDPYGSNFEVDAKITKIDGYDNALCTTGFYPVIDVVNAGSNNLTSFTVRYSYNGAMYQTYDWTGNLNTYAVTSVQLPWMFNVNGNNTISIEIINPNATTDEDPTNNTMSANFEAKTDGLIADFEFNLDCWASESSWELKDENGVIIYEGNNYTPSFPDGIVVEEEFCLSNGCYELILYDTEGDGVNGSTYTNCNKSGSMTLTQRADGQVLAVLLEQDADFGSEASYNFCIDNVGLEKDDLSQSINIYPNPSSGSFTVETNIEGQKTVTLSNITGEVINVYASNKDKILVQEEQLSSGIYMLTIENESQRVVKKLIVK</sequence>
<dbReference type="Proteomes" id="UP000236654">
    <property type="component" value="Unassembled WGS sequence"/>
</dbReference>
<keyword evidence="1 2" id="KW-0732">Signal</keyword>
<dbReference type="InterPro" id="IPR001254">
    <property type="entry name" value="Trypsin_dom"/>
</dbReference>
<dbReference type="PROSITE" id="PS50240">
    <property type="entry name" value="TRYPSIN_DOM"/>
    <property type="match status" value="1"/>
</dbReference>
<dbReference type="RefSeq" id="WP_101333267.1">
    <property type="nucleotide sequence ID" value="NZ_PJNI01000001.1"/>
</dbReference>
<dbReference type="InterPro" id="IPR043504">
    <property type="entry name" value="Peptidase_S1_PA_chymotrypsin"/>
</dbReference>
<dbReference type="AlphaFoldDB" id="A0A2I0R6A9"/>
<dbReference type="GO" id="GO:0004252">
    <property type="term" value="F:serine-type endopeptidase activity"/>
    <property type="evidence" value="ECO:0007669"/>
    <property type="project" value="InterPro"/>
</dbReference>
<gene>
    <name evidence="4" type="ORF">CW751_01940</name>
</gene>
<reference evidence="4 5" key="1">
    <citation type="submission" date="2017-12" db="EMBL/GenBank/DDBJ databases">
        <title>The draft genome sequence of Brumimicrobium saltpan LHR20.</title>
        <authorList>
            <person name="Do Z.-J."/>
            <person name="Luo H.-R."/>
        </authorList>
    </citation>
    <scope>NUCLEOTIDE SEQUENCE [LARGE SCALE GENOMIC DNA]</scope>
    <source>
        <strain evidence="4 5">LHR20</strain>
    </source>
</reference>
<feature type="signal peptide" evidence="2">
    <location>
        <begin position="1"/>
        <end position="22"/>
    </location>
</feature>
<dbReference type="NCBIfam" id="TIGR04183">
    <property type="entry name" value="Por_Secre_tail"/>
    <property type="match status" value="1"/>
</dbReference>
<dbReference type="InterPro" id="IPR009003">
    <property type="entry name" value="Peptidase_S1_PA"/>
</dbReference>
<evidence type="ECO:0000313" key="5">
    <source>
        <dbReference type="Proteomes" id="UP000236654"/>
    </source>
</evidence>
<dbReference type="Pfam" id="PF13365">
    <property type="entry name" value="Trypsin_2"/>
    <property type="match status" value="1"/>
</dbReference>
<dbReference type="EMBL" id="PJNI01000001">
    <property type="protein sequence ID" value="PKR82122.1"/>
    <property type="molecule type" value="Genomic_DNA"/>
</dbReference>
<dbReference type="PANTHER" id="PTHR36234">
    <property type="entry name" value="LYSYL ENDOPEPTIDASE"/>
    <property type="match status" value="1"/>
</dbReference>
<dbReference type="Gene3D" id="2.40.10.10">
    <property type="entry name" value="Trypsin-like serine proteases"/>
    <property type="match status" value="2"/>
</dbReference>
<dbReference type="Pfam" id="PF18962">
    <property type="entry name" value="Por_Secre_tail"/>
    <property type="match status" value="1"/>
</dbReference>
<dbReference type="OrthoDB" id="9342482at2"/>
<dbReference type="InterPro" id="IPR013783">
    <property type="entry name" value="Ig-like_fold"/>
</dbReference>
<dbReference type="PANTHER" id="PTHR36234:SF5">
    <property type="entry name" value="LYSYL ENDOPEPTIDASE"/>
    <property type="match status" value="1"/>
</dbReference>
<protein>
    <recommendedName>
        <fullName evidence="3">Peptidase S1 domain-containing protein</fullName>
    </recommendedName>
</protein>
<feature type="domain" description="Peptidase S1" evidence="3">
    <location>
        <begin position="193"/>
        <end position="446"/>
    </location>
</feature>